<dbReference type="OMA" id="DKKHGYR"/>
<name>A0A2T7P8N4_POMCA</name>
<dbReference type="InterPro" id="IPR036513">
    <property type="entry name" value="STAS_dom_sf"/>
</dbReference>
<dbReference type="AlphaFoldDB" id="A0A2T7P8N4"/>
<dbReference type="Proteomes" id="UP000245119">
    <property type="component" value="Linkage Group LG5"/>
</dbReference>
<dbReference type="OrthoDB" id="288203at2759"/>
<dbReference type="InterPro" id="IPR011547">
    <property type="entry name" value="SLC26A/SulP_dom"/>
</dbReference>
<dbReference type="Pfam" id="PF00916">
    <property type="entry name" value="Sulfate_transp"/>
    <property type="match status" value="1"/>
</dbReference>
<feature type="transmembrane region" description="Helical" evidence="5">
    <location>
        <begin position="205"/>
        <end position="222"/>
    </location>
</feature>
<comment type="caution">
    <text evidence="7">The sequence shown here is derived from an EMBL/GenBank/DDBJ whole genome shotgun (WGS) entry which is preliminary data.</text>
</comment>
<reference evidence="7 8" key="1">
    <citation type="submission" date="2018-04" db="EMBL/GenBank/DDBJ databases">
        <title>The genome of golden apple snail Pomacea canaliculata provides insight into stress tolerance and invasive adaptation.</title>
        <authorList>
            <person name="Liu C."/>
            <person name="Liu B."/>
            <person name="Ren Y."/>
            <person name="Zhang Y."/>
            <person name="Wang H."/>
            <person name="Li S."/>
            <person name="Jiang F."/>
            <person name="Yin L."/>
            <person name="Zhang G."/>
            <person name="Qian W."/>
            <person name="Fan W."/>
        </authorList>
    </citation>
    <scope>NUCLEOTIDE SEQUENCE [LARGE SCALE GENOMIC DNA]</scope>
    <source>
        <strain evidence="7">SZHN2017</strain>
        <tissue evidence="7">Muscle</tissue>
    </source>
</reference>
<dbReference type="SUPFAM" id="SSF52091">
    <property type="entry name" value="SpoIIaa-like"/>
    <property type="match status" value="1"/>
</dbReference>
<organism evidence="7 8">
    <name type="scientific">Pomacea canaliculata</name>
    <name type="common">Golden apple snail</name>
    <dbReference type="NCBI Taxonomy" id="400727"/>
    <lineage>
        <taxon>Eukaryota</taxon>
        <taxon>Metazoa</taxon>
        <taxon>Spiralia</taxon>
        <taxon>Lophotrochozoa</taxon>
        <taxon>Mollusca</taxon>
        <taxon>Gastropoda</taxon>
        <taxon>Caenogastropoda</taxon>
        <taxon>Architaenioglossa</taxon>
        <taxon>Ampullarioidea</taxon>
        <taxon>Ampullariidae</taxon>
        <taxon>Pomacea</taxon>
    </lineage>
</organism>
<feature type="transmembrane region" description="Helical" evidence="5">
    <location>
        <begin position="269"/>
        <end position="287"/>
    </location>
</feature>
<dbReference type="GO" id="GO:0055085">
    <property type="term" value="P:transmembrane transport"/>
    <property type="evidence" value="ECO:0007669"/>
    <property type="project" value="InterPro"/>
</dbReference>
<accession>A0A2T7P8N4</accession>
<evidence type="ECO:0000259" key="6">
    <source>
        <dbReference type="PROSITE" id="PS50801"/>
    </source>
</evidence>
<evidence type="ECO:0000256" key="1">
    <source>
        <dbReference type="ARBA" id="ARBA00004141"/>
    </source>
</evidence>
<dbReference type="Gene3D" id="3.30.750.24">
    <property type="entry name" value="STAS domain"/>
    <property type="match status" value="1"/>
</dbReference>
<feature type="transmembrane region" description="Helical" evidence="5">
    <location>
        <begin position="89"/>
        <end position="108"/>
    </location>
</feature>
<dbReference type="InterPro" id="IPR001902">
    <property type="entry name" value="SLC26A/SulP_fam"/>
</dbReference>
<sequence>MEEKLGVACSVTLVGGLALAVLAKLGLGKVATFFSNSLITGFTVGASIHVCTSQVRTLLGLRVPRYNGSFKVIRTWVAVLSNIHRTNPATLIVSVISILAVYLVKKFVNERYKARLKVPIPIDLLLVVGATVVSYFAGLHVNYGVSVVKDVPTGVPIPRIPEVTHGLEFVTDAVAIMVVCYAQSVAMAKILALKNNYKVDADQEMFACGVVNIVSSVFSGFVAAGSMSRSLVQEGAGGRTQVASLVAAALVFVVIMVLGPYLYHLPGCVLSAIIVVSLRAMILKILTVRSLWRKSPVDAVVWCVTCVAVVVLDVDIGLLVGVVVSVVLVLVRSQVHIVDVVEEIRVGVSRVWRPKGQYRTQQDMAGTRVAKINGPLFFANAEMVINSIFEKTGVNPINMKQEGELVVEEIVDQNGGTELSVVFSSQSREDVESRSEDTPADVDKVQEVQADRPTPDELSLKKSMLPVRKLILDMSGVTFVDEMGVEALNLLIAEYDSVGIDVYIAAVPTRCLGQLKSAGFVSKHRDIIFVTTEAVFEHLS</sequence>
<gene>
    <name evidence="7" type="ORF">C0Q70_09035</name>
</gene>
<feature type="transmembrane region" description="Helical" evidence="5">
    <location>
        <begin position="173"/>
        <end position="193"/>
    </location>
</feature>
<dbReference type="EMBL" id="PZQS01000005">
    <property type="protein sequence ID" value="PVD29778.1"/>
    <property type="molecule type" value="Genomic_DNA"/>
</dbReference>
<keyword evidence="4 5" id="KW-0472">Membrane</keyword>
<feature type="domain" description="STAS" evidence="6">
    <location>
        <begin position="357"/>
        <end position="540"/>
    </location>
</feature>
<evidence type="ECO:0000256" key="5">
    <source>
        <dbReference type="SAM" id="Phobius"/>
    </source>
</evidence>
<dbReference type="PROSITE" id="PS50801">
    <property type="entry name" value="STAS"/>
    <property type="match status" value="1"/>
</dbReference>
<keyword evidence="3 5" id="KW-1133">Transmembrane helix</keyword>
<proteinExistence type="predicted"/>
<dbReference type="GO" id="GO:0016020">
    <property type="term" value="C:membrane"/>
    <property type="evidence" value="ECO:0007669"/>
    <property type="project" value="UniProtKB-SubCell"/>
</dbReference>
<keyword evidence="2 5" id="KW-0812">Transmembrane</keyword>
<feature type="transmembrane region" description="Helical" evidence="5">
    <location>
        <begin position="242"/>
        <end position="262"/>
    </location>
</feature>
<feature type="transmembrane region" description="Helical" evidence="5">
    <location>
        <begin position="120"/>
        <end position="138"/>
    </location>
</feature>
<evidence type="ECO:0000313" key="8">
    <source>
        <dbReference type="Proteomes" id="UP000245119"/>
    </source>
</evidence>
<dbReference type="CDD" id="cd07042">
    <property type="entry name" value="STAS_SulP_like_sulfate_transporter"/>
    <property type="match status" value="1"/>
</dbReference>
<feature type="transmembrane region" description="Helical" evidence="5">
    <location>
        <begin position="299"/>
        <end position="331"/>
    </location>
</feature>
<evidence type="ECO:0000256" key="3">
    <source>
        <dbReference type="ARBA" id="ARBA00022989"/>
    </source>
</evidence>
<dbReference type="PANTHER" id="PTHR11814">
    <property type="entry name" value="SULFATE TRANSPORTER"/>
    <property type="match status" value="1"/>
</dbReference>
<dbReference type="InterPro" id="IPR002645">
    <property type="entry name" value="STAS_dom"/>
</dbReference>
<protein>
    <recommendedName>
        <fullName evidence="6">STAS domain-containing protein</fullName>
    </recommendedName>
</protein>
<dbReference type="Pfam" id="PF01740">
    <property type="entry name" value="STAS"/>
    <property type="match status" value="1"/>
</dbReference>
<comment type="subcellular location">
    <subcellularLocation>
        <location evidence="1">Membrane</location>
        <topology evidence="1">Multi-pass membrane protein</topology>
    </subcellularLocation>
</comment>
<keyword evidence="8" id="KW-1185">Reference proteome</keyword>
<evidence type="ECO:0000256" key="2">
    <source>
        <dbReference type="ARBA" id="ARBA00022692"/>
    </source>
</evidence>
<evidence type="ECO:0000256" key="4">
    <source>
        <dbReference type="ARBA" id="ARBA00023136"/>
    </source>
</evidence>
<evidence type="ECO:0000313" key="7">
    <source>
        <dbReference type="EMBL" id="PVD29778.1"/>
    </source>
</evidence>